<proteinExistence type="predicted"/>
<organism evidence="2 3">
    <name type="scientific">Maribacter polysiphoniae</name>
    <dbReference type="NCBI Taxonomy" id="429344"/>
    <lineage>
        <taxon>Bacteria</taxon>
        <taxon>Pseudomonadati</taxon>
        <taxon>Bacteroidota</taxon>
        <taxon>Flavobacteriia</taxon>
        <taxon>Flavobacteriales</taxon>
        <taxon>Flavobacteriaceae</taxon>
        <taxon>Maribacter</taxon>
    </lineage>
</organism>
<keyword evidence="1" id="KW-0472">Membrane</keyword>
<comment type="caution">
    <text evidence="2">The sequence shown here is derived from an EMBL/GenBank/DDBJ whole genome shotgun (WGS) entry which is preliminary data.</text>
</comment>
<reference evidence="2 3" key="1">
    <citation type="submission" date="2018-05" db="EMBL/GenBank/DDBJ databases">
        <title>Genomic Encyclopedia of Archaeal and Bacterial Type Strains, Phase II (KMG-II): from individual species to whole genera.</title>
        <authorList>
            <person name="Goeker M."/>
        </authorList>
    </citation>
    <scope>NUCLEOTIDE SEQUENCE [LARGE SCALE GENOMIC DNA]</scope>
    <source>
        <strain evidence="2 3">DSM 23514</strain>
    </source>
</reference>
<evidence type="ECO:0000256" key="1">
    <source>
        <dbReference type="SAM" id="Phobius"/>
    </source>
</evidence>
<name>A0A316DQV7_9FLAO</name>
<dbReference type="Proteomes" id="UP000245667">
    <property type="component" value="Unassembled WGS sequence"/>
</dbReference>
<evidence type="ECO:0000313" key="3">
    <source>
        <dbReference type="Proteomes" id="UP000245667"/>
    </source>
</evidence>
<evidence type="ECO:0000313" key="2">
    <source>
        <dbReference type="EMBL" id="PWK20206.1"/>
    </source>
</evidence>
<accession>A0A316DQV7</accession>
<dbReference type="EMBL" id="QGGQ01000014">
    <property type="protein sequence ID" value="PWK20206.1"/>
    <property type="molecule type" value="Genomic_DNA"/>
</dbReference>
<dbReference type="AlphaFoldDB" id="A0A316DQV7"/>
<protein>
    <submittedName>
        <fullName evidence="2">Uncharacterized protein</fullName>
    </submittedName>
</protein>
<sequence>MAKKSYQLLKKYYECVNTYINFTFSSFFVIVLNTNHYTMNYLSPQIEALSKKKIKQEAPLVKKVYSCGIFQEYDNDSQVGTKKHF</sequence>
<feature type="transmembrane region" description="Helical" evidence="1">
    <location>
        <begin position="12"/>
        <end position="32"/>
    </location>
</feature>
<keyword evidence="1" id="KW-1133">Transmembrane helix</keyword>
<gene>
    <name evidence="2" type="ORF">LX92_04149</name>
</gene>
<keyword evidence="1" id="KW-0812">Transmembrane</keyword>